<dbReference type="RefSeq" id="WP_274359803.1">
    <property type="nucleotide sequence ID" value="NZ_CP118101.1"/>
</dbReference>
<gene>
    <name evidence="2" type="ORF">PUW23_10660</name>
</gene>
<protein>
    <submittedName>
        <fullName evidence="2">Extracellular solute-binding protein</fullName>
    </submittedName>
</protein>
<dbReference type="PANTHER" id="PTHR43649:SF27">
    <property type="entry name" value="EXTRACELLULAR SOLUTE-BINDING PROTEIN FAMILY 1"/>
    <property type="match status" value="1"/>
</dbReference>
<dbReference type="SUPFAM" id="SSF53850">
    <property type="entry name" value="Periplasmic binding protein-like II"/>
    <property type="match status" value="1"/>
</dbReference>
<sequence>MNPLMRVQTWLKMILVFAVGSSVMFSASGTGTVAADENASMLQSTEQVPQSQDLILTNDESYSEYMEKYEQASYPDESIILDAAKVSSLEGEGSEIVSNAEGSSGQSIKTGEDSTLEWTFKVETAGLYYISSTYYPIEGKSSAIERSLLIDGKLPFREAAFIQMDRVWDNLKPEVQQDNRGNDLRPQQHETPAWQTTMLKDSNGYYEEPFAFYFSQGTHTLSFIAQREPVIIKELTLHKYEEPAAYEQYASLKTSEGVDSPAGVLIELQAEDAAAKSSPTLYPLMDRSSPATYPYSPKLSKVNTIGGYNWRIPGQWIEWEIEVPKEGLYKLAFNTKQNFVRGIYSTRKLTINGEIPFEEMSRIPFRYENGYEMRIMENESSEPYLYHLKAGTNTIRMEVTLGEFAPLIREVEDSLIELNSMYRKILMITGTAPDEVRDYRVDERIPDLLEVFSSESERLKQVGSQLRALSQGSGDQDALLKTMSLQLDEMVDDPDTIPRRLQAYKTNTGGLGTWLQQIREQPLEIDSIYIASSDQTISNKGSSWFAEMWHEIVTFFYSFFIDYDSIGSVASESEEGRTVTVWIGSGRDQANTIKSMIDETFTPETGIQVNLKLVPMGSLLPATLSGQGPDVAMQMGNDIPVNYAMRNAAADISVFSDYDEVAARFRDSALVPYTYEDGVYALPETQTFNMLFYRKDVLNELGLDVPQTWDEVWSLLSVLDKNHMDFGLPLVVQPSYPGENVPPNSVYSMLLFQTEGEFYRDGGKESDLDSQIGIDAFKQWTEFYTDYKLEREYDFANRFRTGEMPIGIADYTTYNQLTVFAPEIRGMWGFTVIPGTEQDNGSINRSVASGGSGVLMLEGAEDKEAAWEYMKWWTSEETQVKFGREMEGLMGAAARYPTANINALEKLPWPVEDFDQLQAGFEWVEGIPEVPGGYFTGRHLINAFYRTVDGQIEPREALMDYVQYIQDEIRAKRSEFGLTE</sequence>
<dbReference type="Pfam" id="PF01547">
    <property type="entry name" value="SBP_bac_1"/>
    <property type="match status" value="1"/>
</dbReference>
<dbReference type="Gene3D" id="2.60.120.260">
    <property type="entry name" value="Galactose-binding domain-like"/>
    <property type="match status" value="2"/>
</dbReference>
<dbReference type="InterPro" id="IPR050490">
    <property type="entry name" value="Bact_solute-bd_prot1"/>
</dbReference>
<accession>A0AAX3N460</accession>
<dbReference type="InterPro" id="IPR006059">
    <property type="entry name" value="SBP"/>
</dbReference>
<evidence type="ECO:0000313" key="3">
    <source>
        <dbReference type="Proteomes" id="UP001220962"/>
    </source>
</evidence>
<dbReference type="PANTHER" id="PTHR43649">
    <property type="entry name" value="ARABINOSE-BINDING PROTEIN-RELATED"/>
    <property type="match status" value="1"/>
</dbReference>
<dbReference type="AlphaFoldDB" id="A0AAX3N460"/>
<dbReference type="CDD" id="cd14489">
    <property type="entry name" value="CBM_SBP_bac_1_like"/>
    <property type="match status" value="1"/>
</dbReference>
<name>A0AAX3N460_9BACL</name>
<dbReference type="Gene3D" id="3.40.190.10">
    <property type="entry name" value="Periplasmic binding protein-like II"/>
    <property type="match status" value="1"/>
</dbReference>
<feature type="chain" id="PRO_5043926261" evidence="1">
    <location>
        <begin position="28"/>
        <end position="980"/>
    </location>
</feature>
<dbReference type="EMBL" id="CP118101">
    <property type="protein sequence ID" value="WDH84636.1"/>
    <property type="molecule type" value="Genomic_DNA"/>
</dbReference>
<organism evidence="2 3">
    <name type="scientific">Paenibacillus urinalis</name>
    <dbReference type="NCBI Taxonomy" id="521520"/>
    <lineage>
        <taxon>Bacteria</taxon>
        <taxon>Bacillati</taxon>
        <taxon>Bacillota</taxon>
        <taxon>Bacilli</taxon>
        <taxon>Bacillales</taxon>
        <taxon>Paenibacillaceae</taxon>
        <taxon>Paenibacillus</taxon>
    </lineage>
</organism>
<evidence type="ECO:0000256" key="1">
    <source>
        <dbReference type="SAM" id="SignalP"/>
    </source>
</evidence>
<evidence type="ECO:0000313" key="2">
    <source>
        <dbReference type="EMBL" id="WDH84636.1"/>
    </source>
</evidence>
<proteinExistence type="predicted"/>
<keyword evidence="1" id="KW-0732">Signal</keyword>
<reference evidence="2" key="1">
    <citation type="submission" date="2023-02" db="EMBL/GenBank/DDBJ databases">
        <title>Pathogen: clinical or host-associated sample.</title>
        <authorList>
            <person name="Hergert J."/>
            <person name="Casey R."/>
            <person name="Wagner J."/>
            <person name="Young E.L."/>
            <person name="Oakeson K.F."/>
        </authorList>
    </citation>
    <scope>NUCLEOTIDE SEQUENCE</scope>
    <source>
        <strain evidence="2">2022CK-00830</strain>
    </source>
</reference>
<feature type="signal peptide" evidence="1">
    <location>
        <begin position="1"/>
        <end position="27"/>
    </location>
</feature>
<dbReference type="Proteomes" id="UP001220962">
    <property type="component" value="Chromosome"/>
</dbReference>